<organism evidence="7 8">
    <name type="scientific">Ameiurus melas</name>
    <name type="common">Black bullhead</name>
    <name type="synonym">Silurus melas</name>
    <dbReference type="NCBI Taxonomy" id="219545"/>
    <lineage>
        <taxon>Eukaryota</taxon>
        <taxon>Metazoa</taxon>
        <taxon>Chordata</taxon>
        <taxon>Craniata</taxon>
        <taxon>Vertebrata</taxon>
        <taxon>Euteleostomi</taxon>
        <taxon>Actinopterygii</taxon>
        <taxon>Neopterygii</taxon>
        <taxon>Teleostei</taxon>
        <taxon>Ostariophysi</taxon>
        <taxon>Siluriformes</taxon>
        <taxon>Ictaluridae</taxon>
        <taxon>Ameiurus</taxon>
    </lineage>
</organism>
<comment type="caution">
    <text evidence="2">Lacks conserved residue(s) required for the propagation of feature annotation.</text>
</comment>
<evidence type="ECO:0000256" key="4">
    <source>
        <dbReference type="SAM" id="Phobius"/>
    </source>
</evidence>
<keyword evidence="4" id="KW-0812">Transmembrane</keyword>
<keyword evidence="4" id="KW-0472">Membrane</keyword>
<dbReference type="Gene3D" id="2.60.120.290">
    <property type="entry name" value="Spermadhesin, CUB domain"/>
    <property type="match status" value="1"/>
</dbReference>
<dbReference type="InterPro" id="IPR035914">
    <property type="entry name" value="Sperma_CUB_dom_sf"/>
</dbReference>
<evidence type="ECO:0000256" key="5">
    <source>
        <dbReference type="SAM" id="SignalP"/>
    </source>
</evidence>
<evidence type="ECO:0000256" key="2">
    <source>
        <dbReference type="PROSITE-ProRule" id="PRU00059"/>
    </source>
</evidence>
<protein>
    <recommendedName>
        <fullName evidence="6">CUB domain-containing protein</fullName>
    </recommendedName>
</protein>
<evidence type="ECO:0000313" key="8">
    <source>
        <dbReference type="Proteomes" id="UP000593565"/>
    </source>
</evidence>
<proteinExistence type="predicted"/>
<comment type="caution">
    <text evidence="7">The sequence shown here is derived from an EMBL/GenBank/DDBJ whole genome shotgun (WGS) entry which is preliminary data.</text>
</comment>
<evidence type="ECO:0000259" key="6">
    <source>
        <dbReference type="PROSITE" id="PS01180"/>
    </source>
</evidence>
<dbReference type="PROSITE" id="PS01180">
    <property type="entry name" value="CUB"/>
    <property type="match status" value="1"/>
</dbReference>
<feature type="transmembrane region" description="Helical" evidence="4">
    <location>
        <begin position="445"/>
        <end position="467"/>
    </location>
</feature>
<dbReference type="InterPro" id="IPR000859">
    <property type="entry name" value="CUB_dom"/>
</dbReference>
<reference evidence="7 8" key="1">
    <citation type="submission" date="2020-02" db="EMBL/GenBank/DDBJ databases">
        <title>A chromosome-scale genome assembly of the black bullhead catfish (Ameiurus melas).</title>
        <authorList>
            <person name="Wen M."/>
            <person name="Zham M."/>
            <person name="Cabau C."/>
            <person name="Klopp C."/>
            <person name="Donnadieu C."/>
            <person name="Roques C."/>
            <person name="Bouchez O."/>
            <person name="Lampietro C."/>
            <person name="Jouanno E."/>
            <person name="Herpin A."/>
            <person name="Louis A."/>
            <person name="Berthelot C."/>
            <person name="Parey E."/>
            <person name="Roest-Crollius H."/>
            <person name="Braasch I."/>
            <person name="Postlethwait J."/>
            <person name="Robinson-Rechavi M."/>
            <person name="Echchiki A."/>
            <person name="Begum T."/>
            <person name="Montfort J."/>
            <person name="Schartl M."/>
            <person name="Bobe J."/>
            <person name="Guiguen Y."/>
        </authorList>
    </citation>
    <scope>NUCLEOTIDE SEQUENCE [LARGE SCALE GENOMIC DNA]</scope>
    <source>
        <strain evidence="7">M_S1</strain>
        <tissue evidence="7">Blood</tissue>
    </source>
</reference>
<gene>
    <name evidence="7" type="ORF">AMELA_G00233650</name>
</gene>
<feature type="signal peptide" evidence="5">
    <location>
        <begin position="1"/>
        <end position="20"/>
    </location>
</feature>
<sequence length="550" mass="60900">MHRRCLMCKLCALLLIHVEAVVKCQMINEHDAPMSSGSRQQNAFYALRSCHQILHGDRGEFFSPDYLCSNPALWCNWTIQVQHGKRVQVYLEDLTPEHVCHLKTDQIHLDESPVSAGERRILERCWRSSIYTSVSDTVHVVQLIRPNLNPPHRGFYGAYQAFGLPETPDLNEDVSEDQEVKIKEMEANDAVTKFPIKTSFSNELEENADDDHVEYTGVNHSINPQLNEIPTVTTGSFRESRKIRGGAKNQEVPFPGALPQDDIDDEEIEELVSVPTEIPSWISVEKYTRMFDDGPHGPHTLAPTYTTYSTSTSTVTTRTQSTKKRALKRKQSTTTAAVKKNELTLFSQVATQTPDEPAEAKMAKPSTPSVEDVGAVSMERLKIDGASTLPAGSEEHVAGLAENRTNSTKQSHGIKAKSLPAQNFILATEPPHFPGDCSKLLGPTLLYTVCFLLCFLIALLMVALCVMHRRYHHGTFLPRCQHSSSSFTDNDVNNNPTSGSGNGGSTSRSLPPPPPLHLAGGARDLPLLRFSPLTPPDGFEGKPQKENDTL</sequence>
<feature type="domain" description="CUB" evidence="6">
    <location>
        <begin position="50"/>
        <end position="162"/>
    </location>
</feature>
<feature type="chain" id="PRO_5029873481" description="CUB domain-containing protein" evidence="5">
    <location>
        <begin position="21"/>
        <end position="550"/>
    </location>
</feature>
<accession>A0A7J5ZZL5</accession>
<dbReference type="Proteomes" id="UP000593565">
    <property type="component" value="Unassembled WGS sequence"/>
</dbReference>
<keyword evidence="1" id="KW-1015">Disulfide bond</keyword>
<evidence type="ECO:0000256" key="1">
    <source>
        <dbReference type="ARBA" id="ARBA00023157"/>
    </source>
</evidence>
<evidence type="ECO:0000256" key="3">
    <source>
        <dbReference type="SAM" id="MobiDB-lite"/>
    </source>
</evidence>
<feature type="compositionally biased region" description="Basic and acidic residues" evidence="3">
    <location>
        <begin position="539"/>
        <end position="550"/>
    </location>
</feature>
<dbReference type="SUPFAM" id="SSF49854">
    <property type="entry name" value="Spermadhesin, CUB domain"/>
    <property type="match status" value="1"/>
</dbReference>
<feature type="region of interest" description="Disordered" evidence="3">
    <location>
        <begin position="484"/>
        <end position="550"/>
    </location>
</feature>
<keyword evidence="4" id="KW-1133">Transmembrane helix</keyword>
<dbReference type="EMBL" id="JAAGNN010000021">
    <property type="protein sequence ID" value="KAF4075361.1"/>
    <property type="molecule type" value="Genomic_DNA"/>
</dbReference>
<evidence type="ECO:0000313" key="7">
    <source>
        <dbReference type="EMBL" id="KAF4075361.1"/>
    </source>
</evidence>
<name>A0A7J5ZZL5_AMEME</name>
<keyword evidence="8" id="KW-1185">Reference proteome</keyword>
<dbReference type="AlphaFoldDB" id="A0A7J5ZZL5"/>
<keyword evidence="5" id="KW-0732">Signal</keyword>